<dbReference type="Proteomes" id="UP000315389">
    <property type="component" value="Unassembled WGS sequence"/>
</dbReference>
<dbReference type="InterPro" id="IPR003709">
    <property type="entry name" value="VanY-like_core_dom"/>
</dbReference>
<dbReference type="EMBL" id="VFOS01000001">
    <property type="protein sequence ID" value="TQL64966.1"/>
    <property type="molecule type" value="Genomic_DNA"/>
</dbReference>
<dbReference type="CDD" id="cd14814">
    <property type="entry name" value="Peptidase_M15"/>
    <property type="match status" value="1"/>
</dbReference>
<dbReference type="GO" id="GO:0006508">
    <property type="term" value="P:proteolysis"/>
    <property type="evidence" value="ECO:0007669"/>
    <property type="project" value="InterPro"/>
</dbReference>
<dbReference type="GO" id="GO:0004180">
    <property type="term" value="F:carboxypeptidase activity"/>
    <property type="evidence" value="ECO:0007669"/>
    <property type="project" value="UniProtKB-KW"/>
</dbReference>
<dbReference type="PANTHER" id="PTHR34385">
    <property type="entry name" value="D-ALANYL-D-ALANINE CARBOXYPEPTIDASE"/>
    <property type="match status" value="1"/>
</dbReference>
<keyword evidence="3" id="KW-0645">Protease</keyword>
<dbReference type="AlphaFoldDB" id="A0A542ZXN6"/>
<feature type="region of interest" description="Disordered" evidence="1">
    <location>
        <begin position="1"/>
        <end position="97"/>
    </location>
</feature>
<feature type="compositionally biased region" description="Basic and acidic residues" evidence="1">
    <location>
        <begin position="17"/>
        <end position="28"/>
    </location>
</feature>
<gene>
    <name evidence="3" type="ORF">FB461_1499</name>
</gene>
<proteinExistence type="predicted"/>
<keyword evidence="3" id="KW-0378">Hydrolase</keyword>
<dbReference type="InterPro" id="IPR052179">
    <property type="entry name" value="DD-CPase-like"/>
</dbReference>
<feature type="compositionally biased region" description="Basic and acidic residues" evidence="1">
    <location>
        <begin position="159"/>
        <end position="172"/>
    </location>
</feature>
<dbReference type="OrthoDB" id="5496837at2"/>
<dbReference type="RefSeq" id="WP_142120314.1">
    <property type="nucleotide sequence ID" value="NZ_BAAASV010000002.1"/>
</dbReference>
<evidence type="ECO:0000259" key="2">
    <source>
        <dbReference type="Pfam" id="PF02557"/>
    </source>
</evidence>
<keyword evidence="4" id="KW-1185">Reference proteome</keyword>
<feature type="region of interest" description="Disordered" evidence="1">
    <location>
        <begin position="147"/>
        <end position="179"/>
    </location>
</feature>
<accession>A0A542ZXN6</accession>
<reference evidence="3 4" key="1">
    <citation type="submission" date="2019-06" db="EMBL/GenBank/DDBJ databases">
        <title>Sequencing the genomes of 1000 actinobacteria strains.</title>
        <authorList>
            <person name="Klenk H.-P."/>
        </authorList>
    </citation>
    <scope>NUCLEOTIDE SEQUENCE [LARGE SCALE GENOMIC DNA]</scope>
    <source>
        <strain evidence="3 4">DSM 4813</strain>
    </source>
</reference>
<dbReference type="InterPro" id="IPR009045">
    <property type="entry name" value="Zn_M74/Hedgehog-like"/>
</dbReference>
<feature type="domain" description="D-alanyl-D-alanine carboxypeptidase-like core" evidence="2">
    <location>
        <begin position="312"/>
        <end position="417"/>
    </location>
</feature>
<protein>
    <submittedName>
        <fullName evidence="3">D-alanyl-D-alanine carboxypeptidase-like protein</fullName>
    </submittedName>
</protein>
<dbReference type="Gene3D" id="3.30.1380.10">
    <property type="match status" value="1"/>
</dbReference>
<evidence type="ECO:0000313" key="3">
    <source>
        <dbReference type="EMBL" id="TQL64966.1"/>
    </source>
</evidence>
<sequence>MTAGDVQAREALPTRRSLREAAQRETARRGTAPTDPIAGATAGAIPSAKPAQVETLAGEQLVARTQTQAQGPASRSRAESATSPASDSTGVRPRLTRVVRPAAEDELTITPAHAVAERNAPTTGERAAIDLELLSIQHLSRMRAEAESSPVNRVGRRQLSREARARVREHSMPRAQRGSRTWIPRAAVVAALAAATIAVPATGSLGALQGEGLTKLVAEADGTTQLASAGAAGASLIGPSTYSIVQQAVAQPSTPPELAQMLSSEDRRAAMASRSELRSSLPGCDPSVIAPGDNGRLTESQLCELPQGGGYYLQPEAAVAFAEMSNAFEIRFGTPLRVTSAYRSYARQSGLFARNPGMTAAAGKSNHGWGYAVDFDKSSYTSSEKWQWLNDNAALFGFGNPDWAKGARYEPWHWEYMTGVVRVGNESGTGYPERLAAQAAASAAAN</sequence>
<dbReference type="Pfam" id="PF02557">
    <property type="entry name" value="VanY"/>
    <property type="match status" value="1"/>
</dbReference>
<evidence type="ECO:0000256" key="1">
    <source>
        <dbReference type="SAM" id="MobiDB-lite"/>
    </source>
</evidence>
<dbReference type="PANTHER" id="PTHR34385:SF1">
    <property type="entry name" value="PEPTIDOGLYCAN L-ALANYL-D-GLUTAMATE ENDOPEPTIDASE CWLK"/>
    <property type="match status" value="1"/>
</dbReference>
<name>A0A542ZXN6_RARFA</name>
<feature type="compositionally biased region" description="Polar residues" evidence="1">
    <location>
        <begin position="63"/>
        <end position="89"/>
    </location>
</feature>
<evidence type="ECO:0000313" key="4">
    <source>
        <dbReference type="Proteomes" id="UP000315389"/>
    </source>
</evidence>
<keyword evidence="3" id="KW-0121">Carboxypeptidase</keyword>
<organism evidence="3 4">
    <name type="scientific">Rarobacter faecitabidus</name>
    <dbReference type="NCBI Taxonomy" id="13243"/>
    <lineage>
        <taxon>Bacteria</taxon>
        <taxon>Bacillati</taxon>
        <taxon>Actinomycetota</taxon>
        <taxon>Actinomycetes</taxon>
        <taxon>Micrococcales</taxon>
        <taxon>Rarobacteraceae</taxon>
        <taxon>Rarobacter</taxon>
    </lineage>
</organism>
<dbReference type="SUPFAM" id="SSF55166">
    <property type="entry name" value="Hedgehog/DD-peptidase"/>
    <property type="match status" value="1"/>
</dbReference>
<comment type="caution">
    <text evidence="3">The sequence shown here is derived from an EMBL/GenBank/DDBJ whole genome shotgun (WGS) entry which is preliminary data.</text>
</comment>